<sequence>MRYISTYRSPLGDILMASDGRALTGLWFVGQKYEAAGLGEGACEEPGLPVFREACSWLDEYYAGGHPEGQPALSPSGTPFQRAVWDELARIPYGSTVSYGEVASRIAARRGSPTSARAVGAAVGRNPISILVPCHRVTGTGGALTGYAGGLWRKRALLALEGRGIVVGEEPAERSEQLLVGLTDVWERSVRATHAFLAEEDVSRLRTMVPQAIAEVPRLLVARRAGRLAGFVGADGAFLEMLFVDAADRGAGVGRLLLERAVELLGVTELSVNEQNPQAVGFYEHMGFSVFRRTETDSQGDPFPLLYMRR</sequence>
<dbReference type="SUPFAM" id="SSF46767">
    <property type="entry name" value="Methylated DNA-protein cysteine methyltransferase, C-terminal domain"/>
    <property type="match status" value="1"/>
</dbReference>
<comment type="function">
    <text evidence="2">Involved in the cellular defense against the biological effects of O6-methylguanine (O6-MeG) and O4-methylthymine (O4-MeT) in DNA. Repairs the methylated nucleobase in DNA by stoichiometrically transferring the methyl group to a cysteine residue in the enzyme. This is a suicide reaction: the enzyme is irreversibly inactivated.</text>
</comment>
<protein>
    <recommendedName>
        <fullName evidence="2">Methylated-DNA--protein-cysteine methyltransferase</fullName>
        <ecNumber evidence="2">2.1.1.63</ecNumber>
    </recommendedName>
    <alternativeName>
        <fullName evidence="2">6-O-methylguanine-DNA methyltransferase</fullName>
        <shortName evidence="2">MGMT</shortName>
    </alternativeName>
    <alternativeName>
        <fullName evidence="2">O-6-methylguanine-DNA-alkyltransferase</fullName>
    </alternativeName>
</protein>
<comment type="catalytic activity">
    <reaction evidence="2">
        <text>a 6-O-methyl-2'-deoxyguanosine in DNA + L-cysteinyl-[protein] = S-methyl-L-cysteinyl-[protein] + a 2'-deoxyguanosine in DNA</text>
        <dbReference type="Rhea" id="RHEA:24000"/>
        <dbReference type="Rhea" id="RHEA-COMP:10131"/>
        <dbReference type="Rhea" id="RHEA-COMP:10132"/>
        <dbReference type="Rhea" id="RHEA-COMP:11367"/>
        <dbReference type="Rhea" id="RHEA-COMP:11368"/>
        <dbReference type="ChEBI" id="CHEBI:29950"/>
        <dbReference type="ChEBI" id="CHEBI:82612"/>
        <dbReference type="ChEBI" id="CHEBI:85445"/>
        <dbReference type="ChEBI" id="CHEBI:85448"/>
        <dbReference type="EC" id="2.1.1.63"/>
    </reaction>
</comment>
<keyword evidence="1 2" id="KW-0227">DNA damage</keyword>
<evidence type="ECO:0000259" key="3">
    <source>
        <dbReference type="PROSITE" id="PS51186"/>
    </source>
</evidence>
<proteinExistence type="inferred from homology"/>
<dbReference type="Proteomes" id="UP001529421">
    <property type="component" value="Unassembled WGS sequence"/>
</dbReference>
<dbReference type="InterPro" id="IPR036631">
    <property type="entry name" value="MGMT_N_sf"/>
</dbReference>
<comment type="subcellular location">
    <subcellularLocation>
        <location evidence="2">Cytoplasm</location>
    </subcellularLocation>
</comment>
<comment type="caution">
    <text evidence="4">The sequence shown here is derived from an EMBL/GenBank/DDBJ whole genome shotgun (WGS) entry which is preliminary data.</text>
</comment>
<dbReference type="Gene3D" id="1.10.10.10">
    <property type="entry name" value="Winged helix-like DNA-binding domain superfamily/Winged helix DNA-binding domain"/>
    <property type="match status" value="1"/>
</dbReference>
<comment type="catalytic activity">
    <reaction evidence="2">
        <text>a 4-O-methyl-thymidine in DNA + L-cysteinyl-[protein] = a thymidine in DNA + S-methyl-L-cysteinyl-[protein]</text>
        <dbReference type="Rhea" id="RHEA:53428"/>
        <dbReference type="Rhea" id="RHEA-COMP:10131"/>
        <dbReference type="Rhea" id="RHEA-COMP:10132"/>
        <dbReference type="Rhea" id="RHEA-COMP:13555"/>
        <dbReference type="Rhea" id="RHEA-COMP:13556"/>
        <dbReference type="ChEBI" id="CHEBI:29950"/>
        <dbReference type="ChEBI" id="CHEBI:82612"/>
        <dbReference type="ChEBI" id="CHEBI:137386"/>
        <dbReference type="ChEBI" id="CHEBI:137387"/>
        <dbReference type="EC" id="2.1.1.63"/>
    </reaction>
</comment>
<dbReference type="Pfam" id="PF13673">
    <property type="entry name" value="Acetyltransf_10"/>
    <property type="match status" value="1"/>
</dbReference>
<dbReference type="Gene3D" id="3.40.630.30">
    <property type="match status" value="1"/>
</dbReference>
<reference evidence="5" key="1">
    <citation type="submission" date="2023-06" db="EMBL/GenBank/DDBJ databases">
        <title>Identification and characterization of horizontal gene transfer across gut microbiota members of farm animals based on homology search.</title>
        <authorList>
            <person name="Zeman M."/>
            <person name="Kubasova T."/>
            <person name="Jahodarova E."/>
            <person name="Nykrynova M."/>
            <person name="Rychlik I."/>
        </authorList>
    </citation>
    <scope>NUCLEOTIDE SEQUENCE [LARGE SCALE GENOMIC DNA]</scope>
    <source>
        <strain evidence="5">154_Feed</strain>
    </source>
</reference>
<keyword evidence="2" id="KW-0963">Cytoplasm</keyword>
<keyword evidence="5" id="KW-1185">Reference proteome</keyword>
<dbReference type="PROSITE" id="PS51186">
    <property type="entry name" value="GNAT"/>
    <property type="match status" value="1"/>
</dbReference>
<dbReference type="Gene3D" id="3.30.160.70">
    <property type="entry name" value="Methylated DNA-protein cysteine methyltransferase domain"/>
    <property type="match status" value="1"/>
</dbReference>
<keyword evidence="2" id="KW-0234">DNA repair</keyword>
<dbReference type="InterPro" id="IPR014048">
    <property type="entry name" value="MethylDNA_cys_MeTrfase_DNA-bd"/>
</dbReference>
<name>A0ABT7V8L8_9ACTN</name>
<keyword evidence="2" id="KW-0489">Methyltransferase</keyword>
<dbReference type="InterPro" id="IPR036388">
    <property type="entry name" value="WH-like_DNA-bd_sf"/>
</dbReference>
<dbReference type="InterPro" id="IPR036217">
    <property type="entry name" value="MethylDNA_cys_MeTrfase_DNAb"/>
</dbReference>
<keyword evidence="4" id="KW-0012">Acyltransferase</keyword>
<dbReference type="Pfam" id="PF02870">
    <property type="entry name" value="Methyltransf_1N"/>
    <property type="match status" value="1"/>
</dbReference>
<comment type="similarity">
    <text evidence="2">Belongs to the MGMT family.</text>
</comment>
<dbReference type="HAMAP" id="MF_00772">
    <property type="entry name" value="OGT"/>
    <property type="match status" value="1"/>
</dbReference>
<dbReference type="SUPFAM" id="SSF53155">
    <property type="entry name" value="Methylated DNA-protein cysteine methyltransferase domain"/>
    <property type="match status" value="1"/>
</dbReference>
<feature type="active site" description="Nucleophile; methyl group acceptor" evidence="2">
    <location>
        <position position="134"/>
    </location>
</feature>
<evidence type="ECO:0000313" key="4">
    <source>
        <dbReference type="EMBL" id="MDM8274259.1"/>
    </source>
</evidence>
<keyword evidence="2 4" id="KW-0808">Transferase</keyword>
<accession>A0ABT7V8L8</accession>
<dbReference type="InterPro" id="IPR023546">
    <property type="entry name" value="MGMT"/>
</dbReference>
<evidence type="ECO:0000256" key="2">
    <source>
        <dbReference type="HAMAP-Rule" id="MF_00772"/>
    </source>
</evidence>
<dbReference type="PANTHER" id="PTHR10815">
    <property type="entry name" value="METHYLATED-DNA--PROTEIN-CYSTEINE METHYLTRANSFERASE"/>
    <property type="match status" value="1"/>
</dbReference>
<organism evidence="4 5">
    <name type="scientific">Enorma phocaeensis</name>
    <dbReference type="NCBI Taxonomy" id="1871019"/>
    <lineage>
        <taxon>Bacteria</taxon>
        <taxon>Bacillati</taxon>
        <taxon>Actinomycetota</taxon>
        <taxon>Coriobacteriia</taxon>
        <taxon>Coriobacteriales</taxon>
        <taxon>Coriobacteriaceae</taxon>
        <taxon>Enorma</taxon>
    </lineage>
</organism>
<dbReference type="EMBL" id="JAUDDZ010000002">
    <property type="protein sequence ID" value="MDM8274259.1"/>
    <property type="molecule type" value="Genomic_DNA"/>
</dbReference>
<dbReference type="InterPro" id="IPR008332">
    <property type="entry name" value="MethylG_MeTrfase_N"/>
</dbReference>
<dbReference type="CDD" id="cd06445">
    <property type="entry name" value="ATase"/>
    <property type="match status" value="1"/>
</dbReference>
<dbReference type="InterPro" id="IPR016181">
    <property type="entry name" value="Acyl_CoA_acyltransferase"/>
</dbReference>
<comment type="miscellaneous">
    <text evidence="2">This enzyme catalyzes only one turnover and therefore is not strictly catalytic. According to one definition, an enzyme is a biocatalyst that acts repeatedly and over many reaction cycles.</text>
</comment>
<dbReference type="SUPFAM" id="SSF55729">
    <property type="entry name" value="Acyl-CoA N-acyltransferases (Nat)"/>
    <property type="match status" value="1"/>
</dbReference>
<evidence type="ECO:0000313" key="5">
    <source>
        <dbReference type="Proteomes" id="UP001529421"/>
    </source>
</evidence>
<feature type="domain" description="N-acetyltransferase" evidence="3">
    <location>
        <begin position="165"/>
        <end position="310"/>
    </location>
</feature>
<dbReference type="InterPro" id="IPR000182">
    <property type="entry name" value="GNAT_dom"/>
</dbReference>
<dbReference type="Pfam" id="PF01035">
    <property type="entry name" value="DNA_binding_1"/>
    <property type="match status" value="1"/>
</dbReference>
<dbReference type="EC" id="2.1.1.63" evidence="2"/>
<evidence type="ECO:0000256" key="1">
    <source>
        <dbReference type="ARBA" id="ARBA00022763"/>
    </source>
</evidence>
<dbReference type="NCBIfam" id="TIGR00589">
    <property type="entry name" value="ogt"/>
    <property type="match status" value="1"/>
</dbReference>
<dbReference type="RefSeq" id="WP_289544113.1">
    <property type="nucleotide sequence ID" value="NZ_JAUDDZ010000002.1"/>
</dbReference>
<dbReference type="CDD" id="cd04301">
    <property type="entry name" value="NAT_SF"/>
    <property type="match status" value="1"/>
</dbReference>
<gene>
    <name evidence="4" type="ORF">QUW28_01920</name>
</gene>
<dbReference type="PANTHER" id="PTHR10815:SF5">
    <property type="entry name" value="METHYLATED-DNA--PROTEIN-CYSTEINE METHYLTRANSFERASE"/>
    <property type="match status" value="1"/>
</dbReference>
<dbReference type="GO" id="GO:0016746">
    <property type="term" value="F:acyltransferase activity"/>
    <property type="evidence" value="ECO:0007669"/>
    <property type="project" value="UniProtKB-KW"/>
</dbReference>